<dbReference type="PANTHER" id="PTHR43788:SF6">
    <property type="entry name" value="DNA HELICASE B"/>
    <property type="match status" value="1"/>
</dbReference>
<gene>
    <name evidence="5" type="ORF">ACA29_02765</name>
</gene>
<comment type="caution">
    <text evidence="5">The sequence shown here is derived from an EMBL/GenBank/DDBJ whole genome shotgun (WGS) entry which is preliminary data.</text>
</comment>
<dbReference type="InterPro" id="IPR050534">
    <property type="entry name" value="Coronavir_polyprotein_1ab"/>
</dbReference>
<dbReference type="PATRIC" id="fig|217031.4.peg.935"/>
<dbReference type="GO" id="GO:0017116">
    <property type="term" value="F:single-stranded DNA helicase activity"/>
    <property type="evidence" value="ECO:0007669"/>
    <property type="project" value="TreeGrafter"/>
</dbReference>
<evidence type="ECO:0000313" key="5">
    <source>
        <dbReference type="EMBL" id="KRG16822.1"/>
    </source>
</evidence>
<organism evidence="5 6">
    <name type="scientific">Lederbergia galactosidilytica</name>
    <dbReference type="NCBI Taxonomy" id="217031"/>
    <lineage>
        <taxon>Bacteria</taxon>
        <taxon>Bacillati</taxon>
        <taxon>Bacillota</taxon>
        <taxon>Bacilli</taxon>
        <taxon>Bacillales</taxon>
        <taxon>Bacillaceae</taxon>
        <taxon>Lederbergia</taxon>
    </lineage>
</organism>
<dbReference type="InterPro" id="IPR027417">
    <property type="entry name" value="P-loop_NTPase"/>
</dbReference>
<reference evidence="5 6" key="1">
    <citation type="submission" date="2015-06" db="EMBL/GenBank/DDBJ databases">
        <title>Genome sequencing project of Bacillus galactosidilyticus PL133.</title>
        <authorList>
            <person name="Gaiero J."/>
            <person name="Nicol R."/>
            <person name="Habash M."/>
        </authorList>
    </citation>
    <scope>NUCLEOTIDE SEQUENCE [LARGE SCALE GENOMIC DNA]</scope>
    <source>
        <strain evidence="5 6">PL133</strain>
    </source>
</reference>
<dbReference type="CDD" id="cd18809">
    <property type="entry name" value="SF1_C_RecD"/>
    <property type="match status" value="1"/>
</dbReference>
<keyword evidence="1" id="KW-0547">Nucleotide-binding</keyword>
<evidence type="ECO:0000313" key="6">
    <source>
        <dbReference type="Proteomes" id="UP000053881"/>
    </source>
</evidence>
<dbReference type="Proteomes" id="UP000053881">
    <property type="component" value="Unassembled WGS sequence"/>
</dbReference>
<dbReference type="Pfam" id="PF18335">
    <property type="entry name" value="SH3_13"/>
    <property type="match status" value="1"/>
</dbReference>
<dbReference type="AlphaFoldDB" id="A0A0Q9Y7J2"/>
<protein>
    <submittedName>
        <fullName evidence="5">Uncharacterized protein</fullName>
    </submittedName>
</protein>
<keyword evidence="2" id="KW-0067">ATP-binding</keyword>
<evidence type="ECO:0000259" key="3">
    <source>
        <dbReference type="Pfam" id="PF13538"/>
    </source>
</evidence>
<feature type="domain" description="ATP-dependent RecD2 DNA helicase SH3" evidence="4">
    <location>
        <begin position="170"/>
        <end position="226"/>
    </location>
</feature>
<dbReference type="Gene3D" id="3.40.50.300">
    <property type="entry name" value="P-loop containing nucleotide triphosphate hydrolases"/>
    <property type="match status" value="3"/>
</dbReference>
<evidence type="ECO:0000259" key="4">
    <source>
        <dbReference type="Pfam" id="PF18335"/>
    </source>
</evidence>
<sequence>MHATTIHSLIGYRPGERPEYSDENKLRVNFVIIDEVSMVDLHLMHMLIQAVELDTKILLVGDTDQLPSVSPGNVLGDMIAAGIPTVRLTEVFRQAEESQIVTNAHRINKGKSLLIDREKNDFFFIPNEVPKNIADLIVLSVARFLNLGYELSDILVLSPMKKGPVGTFILNDLLREAVNPKTSCSKEWKIGNRLYRVGDKILQTQNNRDKDVYNGDIGIIRSIDKHFIPEDGEHREVLIADFSGKSVSYFREDMDQLELGYAITIHKSQGGEAPIVIIPMTTVHYTMLARNLVYTGLTRSKEKVVFIGTYRALNIAIANDKIAKRNSKLAERIRHFNQTSYKGMGRVDEYR</sequence>
<proteinExistence type="predicted"/>
<dbReference type="InterPro" id="IPR027785">
    <property type="entry name" value="UvrD-like_helicase_C"/>
</dbReference>
<dbReference type="SUPFAM" id="SSF52540">
    <property type="entry name" value="P-loop containing nucleoside triphosphate hydrolases"/>
    <property type="match status" value="1"/>
</dbReference>
<accession>A0A0Q9Y7J2</accession>
<feature type="domain" description="UvrD-like helicase C-terminal" evidence="3">
    <location>
        <begin position="260"/>
        <end position="307"/>
    </location>
</feature>
<dbReference type="Pfam" id="PF13538">
    <property type="entry name" value="UvrD_C_2"/>
    <property type="match status" value="1"/>
</dbReference>
<dbReference type="CDD" id="cd17933">
    <property type="entry name" value="DEXSc_RecD-like"/>
    <property type="match status" value="1"/>
</dbReference>
<dbReference type="GO" id="GO:0005524">
    <property type="term" value="F:ATP binding"/>
    <property type="evidence" value="ECO:0007669"/>
    <property type="project" value="UniProtKB-KW"/>
</dbReference>
<dbReference type="PANTHER" id="PTHR43788">
    <property type="entry name" value="DNA2/NAM7 HELICASE FAMILY MEMBER"/>
    <property type="match status" value="1"/>
</dbReference>
<dbReference type="EMBL" id="LGPB01000026">
    <property type="protein sequence ID" value="KRG16822.1"/>
    <property type="molecule type" value="Genomic_DNA"/>
</dbReference>
<dbReference type="GO" id="GO:0009338">
    <property type="term" value="C:exodeoxyribonuclease V complex"/>
    <property type="evidence" value="ECO:0007669"/>
    <property type="project" value="TreeGrafter"/>
</dbReference>
<dbReference type="Pfam" id="PF13604">
    <property type="entry name" value="AAA_30"/>
    <property type="match status" value="1"/>
</dbReference>
<dbReference type="InterPro" id="IPR041451">
    <property type="entry name" value="RecD2_SH13"/>
</dbReference>
<evidence type="ECO:0000256" key="2">
    <source>
        <dbReference type="ARBA" id="ARBA00022840"/>
    </source>
</evidence>
<dbReference type="GO" id="GO:0006310">
    <property type="term" value="P:DNA recombination"/>
    <property type="evidence" value="ECO:0007669"/>
    <property type="project" value="TreeGrafter"/>
</dbReference>
<evidence type="ECO:0000256" key="1">
    <source>
        <dbReference type="ARBA" id="ARBA00022741"/>
    </source>
</evidence>
<name>A0A0Q9Y7J2_9BACI</name>